<feature type="signal peptide" evidence="1">
    <location>
        <begin position="1"/>
        <end position="23"/>
    </location>
</feature>
<dbReference type="RefSeq" id="WP_018083777.1">
    <property type="nucleotide sequence ID" value="NZ_AQWM01000043.1"/>
</dbReference>
<keyword evidence="1" id="KW-0732">Signal</keyword>
<comment type="caution">
    <text evidence="2">The sequence shown here is derived from an EMBL/GenBank/DDBJ whole genome shotgun (WGS) entry which is preliminary data.</text>
</comment>
<gene>
    <name evidence="2" type="ORF">ABENE_20505</name>
</gene>
<name>V4NMF5_9CAUL</name>
<reference evidence="2 3" key="1">
    <citation type="journal article" date="2014" name="Nature">
        <title>Sequential evolution of bacterial morphology by co-option of a developmental regulator.</title>
        <authorList>
            <person name="Jiang C."/>
            <person name="Brown P.J."/>
            <person name="Ducret A."/>
            <person name="Brun Y.V."/>
        </authorList>
    </citation>
    <scope>NUCLEOTIDE SEQUENCE [LARGE SCALE GENOMIC DNA]</scope>
    <source>
        <strain evidence="2 3">DSM 16100</strain>
    </source>
</reference>
<organism evidence="2 3">
    <name type="scientific">Asticcacaulis benevestitus DSM 16100 = ATCC BAA-896</name>
    <dbReference type="NCBI Taxonomy" id="1121022"/>
    <lineage>
        <taxon>Bacteria</taxon>
        <taxon>Pseudomonadati</taxon>
        <taxon>Pseudomonadota</taxon>
        <taxon>Alphaproteobacteria</taxon>
        <taxon>Caulobacterales</taxon>
        <taxon>Caulobacteraceae</taxon>
        <taxon>Asticcacaulis</taxon>
    </lineage>
</organism>
<dbReference type="AlphaFoldDB" id="V4NMF5"/>
<accession>V4NMF5</accession>
<dbReference type="EMBL" id="AWGB01000072">
    <property type="protein sequence ID" value="ESQ82992.1"/>
    <property type="molecule type" value="Genomic_DNA"/>
</dbReference>
<keyword evidence="3" id="KW-1185">Reference proteome</keyword>
<dbReference type="Proteomes" id="UP000017837">
    <property type="component" value="Unassembled WGS sequence"/>
</dbReference>
<evidence type="ECO:0000313" key="2">
    <source>
        <dbReference type="EMBL" id="ESQ82992.1"/>
    </source>
</evidence>
<sequence length="124" mass="13760">MKSKIFGLGALLVMAVSASSAGAQTPSPDKVQAAYELAHRCFAADGFAQMNREKANDQQRAQYYKDKSKQAFDVAARLSKQLGYTSNRFDIDFQAISKRELARLMQDDGYFNQIAAECKAYGLM</sequence>
<evidence type="ECO:0000256" key="1">
    <source>
        <dbReference type="SAM" id="SignalP"/>
    </source>
</evidence>
<protein>
    <submittedName>
        <fullName evidence="2">Uncharacterized protein</fullName>
    </submittedName>
</protein>
<proteinExistence type="predicted"/>
<dbReference type="PATRIC" id="fig|1121022.4.peg.4201"/>
<evidence type="ECO:0000313" key="3">
    <source>
        <dbReference type="Proteomes" id="UP000017837"/>
    </source>
</evidence>
<feature type="chain" id="PRO_5004723676" evidence="1">
    <location>
        <begin position="24"/>
        <end position="124"/>
    </location>
</feature>